<keyword evidence="4" id="KW-1185">Reference proteome</keyword>
<evidence type="ECO:0000256" key="1">
    <source>
        <dbReference type="SAM" id="SignalP"/>
    </source>
</evidence>
<organism evidence="3 4">
    <name type="scientific">Breznakiella homolactica</name>
    <dbReference type="NCBI Taxonomy" id="2798577"/>
    <lineage>
        <taxon>Bacteria</taxon>
        <taxon>Pseudomonadati</taxon>
        <taxon>Spirochaetota</taxon>
        <taxon>Spirochaetia</taxon>
        <taxon>Spirochaetales</taxon>
        <taxon>Breznakiellaceae</taxon>
        <taxon>Breznakiella</taxon>
    </lineage>
</organism>
<dbReference type="GO" id="GO:0010181">
    <property type="term" value="F:FMN binding"/>
    <property type="evidence" value="ECO:0007669"/>
    <property type="project" value="InterPro"/>
</dbReference>
<dbReference type="PANTHER" id="PTHR39201">
    <property type="entry name" value="EXPORTED PROTEIN-RELATED"/>
    <property type="match status" value="1"/>
</dbReference>
<dbReference type="Proteomes" id="UP000595917">
    <property type="component" value="Chromosome"/>
</dbReference>
<dbReference type="InterPro" id="IPR029039">
    <property type="entry name" value="Flavoprotein-like_sf"/>
</dbReference>
<gene>
    <name evidence="3" type="ORF">JFL75_12655</name>
</gene>
<proteinExistence type="predicted"/>
<dbReference type="KEGG" id="bhc:JFL75_12655"/>
<feature type="chain" id="PRO_5031455748" evidence="1">
    <location>
        <begin position="25"/>
        <end position="185"/>
    </location>
</feature>
<accession>A0A7T8B7R2</accession>
<dbReference type="Gene3D" id="3.40.50.360">
    <property type="match status" value="1"/>
</dbReference>
<evidence type="ECO:0000313" key="3">
    <source>
        <dbReference type="EMBL" id="QQO07789.1"/>
    </source>
</evidence>
<sequence length="185" mass="20333">MKIKMILCILLTALTGLSSLSAQNSDTKILVAYFSWSGNSRQIAAEIHRRVGGDLVEIEMESPYSRTYNTCLDQSLQHLREGTHPALKTRIPGMAQYDVIFLGYPTWWATIPMPVATFLESYDFSGKTIAPFNSHGGGRLGQTVSAIAKLCPNVRITQALSIHYGGGRTLGNDIDTWLTDIGIAR</sequence>
<dbReference type="Pfam" id="PF12682">
    <property type="entry name" value="Flavodoxin_4"/>
    <property type="match status" value="1"/>
</dbReference>
<dbReference type="AlphaFoldDB" id="A0A7T8B7R2"/>
<keyword evidence="1" id="KW-0732">Signal</keyword>
<dbReference type="PROSITE" id="PS50902">
    <property type="entry name" value="FLAVODOXIN_LIKE"/>
    <property type="match status" value="1"/>
</dbReference>
<feature type="signal peptide" evidence="1">
    <location>
        <begin position="1"/>
        <end position="24"/>
    </location>
</feature>
<protein>
    <submittedName>
        <fullName evidence="3">Flavodoxin</fullName>
    </submittedName>
</protein>
<dbReference type="SUPFAM" id="SSF52218">
    <property type="entry name" value="Flavoproteins"/>
    <property type="match status" value="1"/>
</dbReference>
<name>A0A7T8B7R2_9SPIR</name>
<dbReference type="InterPro" id="IPR008254">
    <property type="entry name" value="Flavodoxin/NO_synth"/>
</dbReference>
<dbReference type="PANTHER" id="PTHR39201:SF1">
    <property type="entry name" value="FLAVODOXIN-LIKE DOMAIN-CONTAINING PROTEIN"/>
    <property type="match status" value="1"/>
</dbReference>
<feature type="domain" description="Flavodoxin-like" evidence="2">
    <location>
        <begin position="29"/>
        <end position="185"/>
    </location>
</feature>
<dbReference type="RefSeq" id="WP_215625095.1">
    <property type="nucleotide sequence ID" value="NZ_CP067089.2"/>
</dbReference>
<dbReference type="EMBL" id="CP067089">
    <property type="protein sequence ID" value="QQO07789.1"/>
    <property type="molecule type" value="Genomic_DNA"/>
</dbReference>
<evidence type="ECO:0000259" key="2">
    <source>
        <dbReference type="PROSITE" id="PS50902"/>
    </source>
</evidence>
<reference evidence="3" key="1">
    <citation type="submission" date="2021-01" db="EMBL/GenBank/DDBJ databases">
        <title>Description of Breznakiella homolactica.</title>
        <authorList>
            <person name="Song Y."/>
            <person name="Brune A."/>
        </authorList>
    </citation>
    <scope>NUCLEOTIDE SEQUENCE</scope>
    <source>
        <strain evidence="3">RmG30</strain>
    </source>
</reference>
<evidence type="ECO:0000313" key="4">
    <source>
        <dbReference type="Proteomes" id="UP000595917"/>
    </source>
</evidence>